<evidence type="ECO:0000256" key="4">
    <source>
        <dbReference type="ARBA" id="ARBA00022630"/>
    </source>
</evidence>
<evidence type="ECO:0000256" key="1">
    <source>
        <dbReference type="ARBA" id="ARBA00001974"/>
    </source>
</evidence>
<dbReference type="GO" id="GO:0106312">
    <property type="term" value="F:methylenetetrahydrofolate reductase (NADH) activity"/>
    <property type="evidence" value="ECO:0007669"/>
    <property type="project" value="UniProtKB-EC"/>
</dbReference>
<dbReference type="Pfam" id="PF02219">
    <property type="entry name" value="MTHFR"/>
    <property type="match status" value="1"/>
</dbReference>
<dbReference type="InterPro" id="IPR003171">
    <property type="entry name" value="Mehydrof_redctse-like"/>
</dbReference>
<accession>A0A853CYF7</accession>
<keyword evidence="5 8" id="KW-0274">FAD</keyword>
<dbReference type="InterPro" id="IPR029041">
    <property type="entry name" value="FAD-linked_oxidoreductase-like"/>
</dbReference>
<dbReference type="GO" id="GO:0035999">
    <property type="term" value="P:tetrahydrofolate interconversion"/>
    <property type="evidence" value="ECO:0007669"/>
    <property type="project" value="UniProtKB-UniPathway"/>
</dbReference>
<dbReference type="GO" id="GO:0005829">
    <property type="term" value="C:cytosol"/>
    <property type="evidence" value="ECO:0007669"/>
    <property type="project" value="TreeGrafter"/>
</dbReference>
<dbReference type="GO" id="GO:0009086">
    <property type="term" value="P:methionine biosynthetic process"/>
    <property type="evidence" value="ECO:0007669"/>
    <property type="project" value="TreeGrafter"/>
</dbReference>
<dbReference type="Gene3D" id="3.20.20.220">
    <property type="match status" value="1"/>
</dbReference>
<dbReference type="AlphaFoldDB" id="A0A853CYF7"/>
<sequence>MSDTAVELSGEHVIAFLDDYSIEMTGKDVPGLDEARDALPHGTRVNVTYLGAEDLEQRVTAARAVREHGLLPVPHIAARRLTSEQELARFLDRLAEVQAIDKVFVIGGDPSEAAGPYPDALTLIRSGVLERHGVREVGIAGYPEGHPDIPNSALWEHLEAKVETLRERGLQTVIVTQFGFDTEPVVAWIRELRSRGIDAPVRVGVPGPAGVKRLLGFARRFGIGANAMIVKKYGFSLTNLLGTAGPDRFVASLATQLTEQGLAKDVKMHLYAFGGLRATAEWAQRFTLEGARR</sequence>
<dbReference type="UniPathway" id="UPA00193"/>
<comment type="caution">
    <text evidence="9">The sequence shown here is derived from an EMBL/GenBank/DDBJ whole genome shotgun (WGS) entry which is preliminary data.</text>
</comment>
<name>A0A853CYF7_9MICO</name>
<evidence type="ECO:0000313" key="10">
    <source>
        <dbReference type="Proteomes" id="UP000578352"/>
    </source>
</evidence>
<dbReference type="EMBL" id="JACCFL010000001">
    <property type="protein sequence ID" value="NYJ25627.1"/>
    <property type="molecule type" value="Genomic_DNA"/>
</dbReference>
<keyword evidence="6 8" id="KW-0560">Oxidoreductase</keyword>
<evidence type="ECO:0000313" key="9">
    <source>
        <dbReference type="EMBL" id="NYJ25627.1"/>
    </source>
</evidence>
<protein>
    <recommendedName>
        <fullName evidence="8">Methylenetetrahydrofolate reductase</fullName>
    </recommendedName>
</protein>
<comment type="pathway">
    <text evidence="2 8">One-carbon metabolism; tetrahydrofolate interconversion.</text>
</comment>
<evidence type="ECO:0000256" key="8">
    <source>
        <dbReference type="RuleBase" id="RU003862"/>
    </source>
</evidence>
<evidence type="ECO:0000256" key="6">
    <source>
        <dbReference type="ARBA" id="ARBA00023002"/>
    </source>
</evidence>
<dbReference type="GO" id="GO:0071949">
    <property type="term" value="F:FAD binding"/>
    <property type="evidence" value="ECO:0007669"/>
    <property type="project" value="TreeGrafter"/>
</dbReference>
<evidence type="ECO:0000256" key="2">
    <source>
        <dbReference type="ARBA" id="ARBA00004777"/>
    </source>
</evidence>
<comment type="similarity">
    <text evidence="3 8">Belongs to the methylenetetrahydrofolate reductase family.</text>
</comment>
<comment type="catalytic activity">
    <reaction evidence="7">
        <text>(6S)-5-methyl-5,6,7,8-tetrahydrofolate + NAD(+) = (6R)-5,10-methylene-5,6,7,8-tetrahydrofolate + NADH + H(+)</text>
        <dbReference type="Rhea" id="RHEA:19821"/>
        <dbReference type="ChEBI" id="CHEBI:15378"/>
        <dbReference type="ChEBI" id="CHEBI:15636"/>
        <dbReference type="ChEBI" id="CHEBI:18608"/>
        <dbReference type="ChEBI" id="CHEBI:57540"/>
        <dbReference type="ChEBI" id="CHEBI:57945"/>
        <dbReference type="EC" id="1.5.1.54"/>
    </reaction>
    <physiologicalReaction direction="right-to-left" evidence="7">
        <dbReference type="Rhea" id="RHEA:19823"/>
    </physiologicalReaction>
</comment>
<dbReference type="PANTHER" id="PTHR45754">
    <property type="entry name" value="METHYLENETETRAHYDROFOLATE REDUCTASE"/>
    <property type="match status" value="1"/>
</dbReference>
<dbReference type="Proteomes" id="UP000578352">
    <property type="component" value="Unassembled WGS sequence"/>
</dbReference>
<dbReference type="RefSeq" id="WP_179608430.1">
    <property type="nucleotide sequence ID" value="NZ_BAABEH010000001.1"/>
</dbReference>
<gene>
    <name evidence="9" type="ORF">HNR13_003914</name>
</gene>
<dbReference type="PANTHER" id="PTHR45754:SF3">
    <property type="entry name" value="METHYLENETETRAHYDROFOLATE REDUCTASE (NADPH)"/>
    <property type="match status" value="1"/>
</dbReference>
<evidence type="ECO:0000256" key="3">
    <source>
        <dbReference type="ARBA" id="ARBA00006743"/>
    </source>
</evidence>
<evidence type="ECO:0000256" key="5">
    <source>
        <dbReference type="ARBA" id="ARBA00022827"/>
    </source>
</evidence>
<comment type="cofactor">
    <cofactor evidence="1 8">
        <name>FAD</name>
        <dbReference type="ChEBI" id="CHEBI:57692"/>
    </cofactor>
</comment>
<proteinExistence type="inferred from homology"/>
<reference evidence="9 10" key="1">
    <citation type="submission" date="2020-07" db="EMBL/GenBank/DDBJ databases">
        <title>Sequencing the genomes of 1000 actinobacteria strains.</title>
        <authorList>
            <person name="Klenk H.-P."/>
        </authorList>
    </citation>
    <scope>NUCLEOTIDE SEQUENCE [LARGE SCALE GENOMIC DNA]</scope>
    <source>
        <strain evidence="9 10">DSM 15165</strain>
    </source>
</reference>
<keyword evidence="4 8" id="KW-0285">Flavoprotein</keyword>
<organism evidence="9 10">
    <name type="scientific">Leifsonia shinshuensis</name>
    <dbReference type="NCBI Taxonomy" id="150026"/>
    <lineage>
        <taxon>Bacteria</taxon>
        <taxon>Bacillati</taxon>
        <taxon>Actinomycetota</taxon>
        <taxon>Actinomycetes</taxon>
        <taxon>Micrococcales</taxon>
        <taxon>Microbacteriaceae</taxon>
        <taxon>Leifsonia</taxon>
    </lineage>
</organism>
<dbReference type="CDD" id="cd00537">
    <property type="entry name" value="MTHFR"/>
    <property type="match status" value="1"/>
</dbReference>
<dbReference type="SUPFAM" id="SSF51730">
    <property type="entry name" value="FAD-linked oxidoreductase"/>
    <property type="match status" value="1"/>
</dbReference>
<evidence type="ECO:0000256" key="7">
    <source>
        <dbReference type="ARBA" id="ARBA00048628"/>
    </source>
</evidence>